<protein>
    <submittedName>
        <fullName evidence="1">Uncharacterized protein</fullName>
    </submittedName>
</protein>
<name>A0ABP8V3T5_9GAMM</name>
<dbReference type="Proteomes" id="UP001500604">
    <property type="component" value="Unassembled WGS sequence"/>
</dbReference>
<reference evidence="2" key="1">
    <citation type="journal article" date="2019" name="Int. J. Syst. Evol. Microbiol.">
        <title>The Global Catalogue of Microorganisms (GCM) 10K type strain sequencing project: providing services to taxonomists for standard genome sequencing and annotation.</title>
        <authorList>
            <consortium name="The Broad Institute Genomics Platform"/>
            <consortium name="The Broad Institute Genome Sequencing Center for Infectious Disease"/>
            <person name="Wu L."/>
            <person name="Ma J."/>
        </authorList>
    </citation>
    <scope>NUCLEOTIDE SEQUENCE [LARGE SCALE GENOMIC DNA]</scope>
    <source>
        <strain evidence="2">JCM 17805</strain>
    </source>
</reference>
<evidence type="ECO:0000313" key="2">
    <source>
        <dbReference type="Proteomes" id="UP001500604"/>
    </source>
</evidence>
<accession>A0ABP8V3T5</accession>
<comment type="caution">
    <text evidence="1">The sequence shown here is derived from an EMBL/GenBank/DDBJ whole genome shotgun (WGS) entry which is preliminary data.</text>
</comment>
<gene>
    <name evidence="1" type="ORF">GCM10023116_23370</name>
</gene>
<sequence>MHGLDLPPPTPIVSNSIQLRKTPYELTNFRNIILSNFDHLTKPEQLEIASYKATNEKERFHLSLNEKQNRKHE</sequence>
<keyword evidence="2" id="KW-1185">Reference proteome</keyword>
<proteinExistence type="predicted"/>
<organism evidence="1 2">
    <name type="scientific">Kistimonas scapharcae</name>
    <dbReference type="NCBI Taxonomy" id="1036133"/>
    <lineage>
        <taxon>Bacteria</taxon>
        <taxon>Pseudomonadati</taxon>
        <taxon>Pseudomonadota</taxon>
        <taxon>Gammaproteobacteria</taxon>
        <taxon>Oceanospirillales</taxon>
        <taxon>Endozoicomonadaceae</taxon>
        <taxon>Kistimonas</taxon>
    </lineage>
</organism>
<dbReference type="EMBL" id="BAABFL010000356">
    <property type="protein sequence ID" value="GAA4650054.1"/>
    <property type="molecule type" value="Genomic_DNA"/>
</dbReference>
<evidence type="ECO:0000313" key="1">
    <source>
        <dbReference type="EMBL" id="GAA4650054.1"/>
    </source>
</evidence>